<dbReference type="Pfam" id="PF00481">
    <property type="entry name" value="PP2C"/>
    <property type="match status" value="1"/>
</dbReference>
<accession>A0A507BXY9</accession>
<proteinExistence type="predicted"/>
<evidence type="ECO:0000256" key="1">
    <source>
        <dbReference type="SAM" id="MobiDB-lite"/>
    </source>
</evidence>
<dbReference type="PANTHER" id="PTHR13832:SF668">
    <property type="entry name" value="PROTEIN PHOSPHATASE 2C 39-RELATED"/>
    <property type="match status" value="1"/>
</dbReference>
<dbReference type="EMBL" id="QEAO01000019">
    <property type="protein sequence ID" value="TPX33647.1"/>
    <property type="molecule type" value="Genomic_DNA"/>
</dbReference>
<dbReference type="AlphaFoldDB" id="A0A507BXY9"/>
<protein>
    <recommendedName>
        <fullName evidence="2">PPM-type phosphatase domain-containing protein</fullName>
    </recommendedName>
</protein>
<reference evidence="3 4" key="1">
    <citation type="journal article" date="2019" name="Sci. Rep.">
        <title>Comparative genomics of chytrid fungi reveal insights into the obligate biotrophic and pathogenic lifestyle of Synchytrium endobioticum.</title>
        <authorList>
            <person name="van de Vossenberg B.T.L.H."/>
            <person name="Warris S."/>
            <person name="Nguyen H.D.T."/>
            <person name="van Gent-Pelzer M.P.E."/>
            <person name="Joly D.L."/>
            <person name="van de Geest H.C."/>
            <person name="Bonants P.J.M."/>
            <person name="Smith D.S."/>
            <person name="Levesque C.A."/>
            <person name="van der Lee T.A.J."/>
        </authorList>
    </citation>
    <scope>NUCLEOTIDE SEQUENCE [LARGE SCALE GENOMIC DNA]</scope>
    <source>
        <strain evidence="3 4">JEL517</strain>
    </source>
</reference>
<dbReference type="RefSeq" id="XP_031024589.1">
    <property type="nucleotide sequence ID" value="XM_031169464.1"/>
</dbReference>
<sequence length="505" mass="56034">METDLVATLPAARRVKSAPRLQWPRNLSRSASSSPVTTTPGTETPVSSTNALAAAVPEVKSPKRQSVLANRMSFWGNKSNSSLGDHNLTWGASTDRGYRNTVTPGTLGLSVTKEPIHHALEDCYWPTQQRVEGFEGPTRFWVLADGHGGESAAQFFVARCVEHVKALMKEEDWDFDEIANRERFQQKIQRLFQSMDQEFCNAKTAQYREWVRAGSEPSLRPIDDGCTLQLILLHRNYFAVANVGDTRTVIAARPASLRPPQPQRNGNWQLVFGTEDHDMTHPERVFFISSAGGQFVNHLGQILPISVQAPSVRGRRPYTELTGGRIYRPPVSVGDAVRKLGISYRRTLNLTASLGDLVFKLEPPVLSSAPDVSFVLLEPRNDYIIVSATDGLWDHLRVQGAHQNDTVMEWIGYQLDGSNGKQPYVDDRSDSGYTTDDEELAASGSGRPDRRSNGTTTLQSRIDTAAAGLATRERKGGDALYHQKMVRYDDCTAIIMHLRANESAK</sequence>
<dbReference type="SMART" id="SM00332">
    <property type="entry name" value="PP2Cc"/>
    <property type="match status" value="1"/>
</dbReference>
<dbReference type="CDD" id="cd00143">
    <property type="entry name" value="PP2Cc"/>
    <property type="match status" value="1"/>
</dbReference>
<gene>
    <name evidence="3" type="ORF">SmJEL517_g03536</name>
</gene>
<dbReference type="STRING" id="1806994.A0A507BXY9"/>
<feature type="compositionally biased region" description="Low complexity" evidence="1">
    <location>
        <begin position="30"/>
        <end position="49"/>
    </location>
</feature>
<dbReference type="GO" id="GO:0004722">
    <property type="term" value="F:protein serine/threonine phosphatase activity"/>
    <property type="evidence" value="ECO:0007669"/>
    <property type="project" value="InterPro"/>
</dbReference>
<dbReference type="PROSITE" id="PS51746">
    <property type="entry name" value="PPM_2"/>
    <property type="match status" value="1"/>
</dbReference>
<evidence type="ECO:0000313" key="3">
    <source>
        <dbReference type="EMBL" id="TPX33647.1"/>
    </source>
</evidence>
<dbReference type="InterPro" id="IPR015655">
    <property type="entry name" value="PP2C"/>
</dbReference>
<organism evidence="3 4">
    <name type="scientific">Synchytrium microbalum</name>
    <dbReference type="NCBI Taxonomy" id="1806994"/>
    <lineage>
        <taxon>Eukaryota</taxon>
        <taxon>Fungi</taxon>
        <taxon>Fungi incertae sedis</taxon>
        <taxon>Chytridiomycota</taxon>
        <taxon>Chytridiomycota incertae sedis</taxon>
        <taxon>Chytridiomycetes</taxon>
        <taxon>Synchytriales</taxon>
        <taxon>Synchytriaceae</taxon>
        <taxon>Synchytrium</taxon>
    </lineage>
</organism>
<dbReference type="SUPFAM" id="SSF81606">
    <property type="entry name" value="PP2C-like"/>
    <property type="match status" value="1"/>
</dbReference>
<name>A0A507BXY9_9FUNG</name>
<keyword evidence="4" id="KW-1185">Reference proteome</keyword>
<comment type="caution">
    <text evidence="3">The sequence shown here is derived from an EMBL/GenBank/DDBJ whole genome shotgun (WGS) entry which is preliminary data.</text>
</comment>
<dbReference type="InterPro" id="IPR036457">
    <property type="entry name" value="PPM-type-like_dom_sf"/>
</dbReference>
<dbReference type="Gene3D" id="3.60.40.10">
    <property type="entry name" value="PPM-type phosphatase domain"/>
    <property type="match status" value="1"/>
</dbReference>
<dbReference type="OrthoDB" id="10025511at2759"/>
<feature type="region of interest" description="Disordered" evidence="1">
    <location>
        <begin position="421"/>
        <end position="457"/>
    </location>
</feature>
<evidence type="ECO:0000259" key="2">
    <source>
        <dbReference type="PROSITE" id="PS51746"/>
    </source>
</evidence>
<evidence type="ECO:0000313" key="4">
    <source>
        <dbReference type="Proteomes" id="UP000319731"/>
    </source>
</evidence>
<feature type="domain" description="PPM-type phosphatase" evidence="2">
    <location>
        <begin position="116"/>
        <end position="498"/>
    </location>
</feature>
<dbReference type="Proteomes" id="UP000319731">
    <property type="component" value="Unassembled WGS sequence"/>
</dbReference>
<dbReference type="InterPro" id="IPR001932">
    <property type="entry name" value="PPM-type_phosphatase-like_dom"/>
</dbReference>
<feature type="region of interest" description="Disordered" evidence="1">
    <location>
        <begin position="21"/>
        <end position="49"/>
    </location>
</feature>
<dbReference type="GeneID" id="42004761"/>
<dbReference type="PANTHER" id="PTHR13832">
    <property type="entry name" value="PROTEIN PHOSPHATASE 2C"/>
    <property type="match status" value="1"/>
</dbReference>